<proteinExistence type="predicted"/>
<dbReference type="AlphaFoldDB" id="A0A6A0BBZ9"/>
<dbReference type="Proteomes" id="UP000480303">
    <property type="component" value="Unassembled WGS sequence"/>
</dbReference>
<name>A0A6A0BBZ9_9LACT</name>
<gene>
    <name evidence="1" type="ORF">Hs30E_14710</name>
</gene>
<protein>
    <submittedName>
        <fullName evidence="1">Uncharacterized protein</fullName>
    </submittedName>
</protein>
<comment type="caution">
    <text evidence="1">The sequence shown here is derived from an EMBL/GenBank/DDBJ whole genome shotgun (WGS) entry which is preliminary data.</text>
</comment>
<keyword evidence="2" id="KW-1185">Reference proteome</keyword>
<evidence type="ECO:0000313" key="1">
    <source>
        <dbReference type="EMBL" id="GFH42920.1"/>
    </source>
</evidence>
<dbReference type="EMBL" id="BLLI01000047">
    <property type="protein sequence ID" value="GFH42920.1"/>
    <property type="molecule type" value="Genomic_DNA"/>
</dbReference>
<reference evidence="1 2" key="1">
    <citation type="submission" date="2020-02" db="EMBL/GenBank/DDBJ databases">
        <title>Draft genome sequence of Lactococcus sp. Hs30E4-3.</title>
        <authorList>
            <person name="Noda S."/>
            <person name="Yuki M."/>
            <person name="Ohkuma M."/>
        </authorList>
    </citation>
    <scope>NUCLEOTIDE SEQUENCE [LARGE SCALE GENOMIC DNA]</scope>
    <source>
        <strain evidence="1 2">Hs30E4-3</strain>
    </source>
</reference>
<organism evidence="1 2">
    <name type="scientific">Pseudolactococcus hodotermopsidis</name>
    <dbReference type="NCBI Taxonomy" id="2709157"/>
    <lineage>
        <taxon>Bacteria</taxon>
        <taxon>Bacillati</taxon>
        <taxon>Bacillota</taxon>
        <taxon>Bacilli</taxon>
        <taxon>Lactobacillales</taxon>
        <taxon>Streptococcaceae</taxon>
        <taxon>Pseudolactococcus</taxon>
    </lineage>
</organism>
<accession>A0A6A0BBZ9</accession>
<evidence type="ECO:0000313" key="2">
    <source>
        <dbReference type="Proteomes" id="UP000480303"/>
    </source>
</evidence>
<sequence>MVAEEVVNQERLATAGIFGGKTNYQEFLRQHLLVLEFFPYHSVKWSKKYVENDLTSQKYNFELLEYLMAQGKTVNAYKRAVAARCT</sequence>